<dbReference type="OrthoDB" id="10038834at2759"/>
<feature type="compositionally biased region" description="Low complexity" evidence="1">
    <location>
        <begin position="263"/>
        <end position="276"/>
    </location>
</feature>
<evidence type="ECO:0000313" key="3">
    <source>
        <dbReference type="EMBL" id="TQV91420.1"/>
    </source>
</evidence>
<name>A0A545VN63_9HYPO</name>
<dbReference type="GO" id="GO:0005737">
    <property type="term" value="C:cytoplasm"/>
    <property type="evidence" value="ECO:0007669"/>
    <property type="project" value="TreeGrafter"/>
</dbReference>
<protein>
    <submittedName>
        <fullName evidence="3">Suppressor of fused protein (SUFU) domain-containing protein</fullName>
    </submittedName>
</protein>
<sequence>MPFTSSDGGAGWDAITSALDALYPGQEPKHYGTLIGWRLGGPDPLDGISVWKRAEPVPHWHYVTYGLTNLSSPTSPDAAAAAGRSGYGFELTFRLACAAEDDEPPMWAINFLQNLARYVFGSGNVFKEGDWMSANGPLATDEATQLCSLAIVRDPELPAAGLATPNGRVSFLQVVGLTQDEEDAAKSWATRKLLDAMRPHMPLWVTDLRRASLLRRPDVEAALAEGMRRDGSSSGSLFADVLSWSAQQQQEQQQQEEEEEEGGPSSASSSAAAAADADPKPPLQTAPRSITTITMGALQMEGLLALLPRRLPHGRGVSLDGRDQSVQFEPADVDRVTSDGGRLRLQLAPPTVEALLRTLRAKAGDYHVLPGLPDVRWTVEVTRIRDGQGNVTSTVG</sequence>
<proteinExistence type="predicted"/>
<dbReference type="InterPro" id="IPR037181">
    <property type="entry name" value="SUFU_N"/>
</dbReference>
<dbReference type="InterPro" id="IPR020941">
    <property type="entry name" value="SUFU-like_domain"/>
</dbReference>
<dbReference type="InterPro" id="IPR007768">
    <property type="entry name" value="Suppressor_of_fused"/>
</dbReference>
<dbReference type="Proteomes" id="UP000315783">
    <property type="component" value="Unassembled WGS sequence"/>
</dbReference>
<reference evidence="3 4" key="1">
    <citation type="journal article" date="2019" name="Appl. Microbiol. Biotechnol.">
        <title>Genome sequence of Isaria javanica and comparative genome analysis insights into family S53 peptidase evolution in fungal entomopathogens.</title>
        <authorList>
            <person name="Lin R."/>
            <person name="Zhang X."/>
            <person name="Xin B."/>
            <person name="Zou M."/>
            <person name="Gao Y."/>
            <person name="Qin F."/>
            <person name="Hu Q."/>
            <person name="Xie B."/>
            <person name="Cheng X."/>
        </authorList>
    </citation>
    <scope>NUCLEOTIDE SEQUENCE [LARGE SCALE GENOMIC DNA]</scope>
    <source>
        <strain evidence="3 4">IJ1G</strain>
    </source>
</reference>
<dbReference type="SMR" id="A0A545VN63"/>
<dbReference type="GO" id="GO:0005634">
    <property type="term" value="C:nucleus"/>
    <property type="evidence" value="ECO:0007669"/>
    <property type="project" value="TreeGrafter"/>
</dbReference>
<keyword evidence="4" id="KW-1185">Reference proteome</keyword>
<dbReference type="PIRSF" id="PIRSF038192">
    <property type="entry name" value="Txn_reg_BtrU_prd"/>
    <property type="match status" value="1"/>
</dbReference>
<dbReference type="EMBL" id="SPUK01000019">
    <property type="protein sequence ID" value="TQV91420.1"/>
    <property type="molecule type" value="Genomic_DNA"/>
</dbReference>
<dbReference type="PANTHER" id="PTHR10928:SF2">
    <property type="entry name" value="SUPPRESSOR OF FUSED HOMOLOG"/>
    <property type="match status" value="1"/>
</dbReference>
<dbReference type="InterPro" id="IPR017429">
    <property type="entry name" value="Suppressor_of_fused_bac"/>
</dbReference>
<dbReference type="PANTHER" id="PTHR10928">
    <property type="entry name" value="SUPPRESSOR OF FUSED"/>
    <property type="match status" value="1"/>
</dbReference>
<organism evidence="3 4">
    <name type="scientific">Cordyceps javanica</name>
    <dbReference type="NCBI Taxonomy" id="43265"/>
    <lineage>
        <taxon>Eukaryota</taxon>
        <taxon>Fungi</taxon>
        <taxon>Dikarya</taxon>
        <taxon>Ascomycota</taxon>
        <taxon>Pezizomycotina</taxon>
        <taxon>Sordariomycetes</taxon>
        <taxon>Hypocreomycetidae</taxon>
        <taxon>Hypocreales</taxon>
        <taxon>Cordycipitaceae</taxon>
        <taxon>Cordyceps</taxon>
    </lineage>
</organism>
<feature type="domain" description="Suppressor of fused-like" evidence="2">
    <location>
        <begin position="41"/>
        <end position="210"/>
    </location>
</feature>
<gene>
    <name evidence="3" type="ORF">IF1G_09919</name>
</gene>
<feature type="region of interest" description="Disordered" evidence="1">
    <location>
        <begin position="245"/>
        <end position="287"/>
    </location>
</feature>
<evidence type="ECO:0000313" key="4">
    <source>
        <dbReference type="Proteomes" id="UP000315783"/>
    </source>
</evidence>
<comment type="caution">
    <text evidence="3">The sequence shown here is derived from an EMBL/GenBank/DDBJ whole genome shotgun (WGS) entry which is preliminary data.</text>
</comment>
<dbReference type="SUPFAM" id="SSF103359">
    <property type="entry name" value="Suppressor of Fused, N-terminal domain"/>
    <property type="match status" value="1"/>
</dbReference>
<accession>A0A545VN63</accession>
<evidence type="ECO:0000259" key="2">
    <source>
        <dbReference type="Pfam" id="PF05076"/>
    </source>
</evidence>
<evidence type="ECO:0000256" key="1">
    <source>
        <dbReference type="SAM" id="MobiDB-lite"/>
    </source>
</evidence>
<dbReference type="STRING" id="43265.A0A545VN63"/>
<dbReference type="AlphaFoldDB" id="A0A545VN63"/>
<dbReference type="Pfam" id="PF05076">
    <property type="entry name" value="SUFU"/>
    <property type="match status" value="1"/>
</dbReference>